<dbReference type="SUPFAM" id="SSF49410">
    <property type="entry name" value="Alpha-macroglobulin receptor domain"/>
    <property type="match status" value="1"/>
</dbReference>
<dbReference type="PhylomeDB" id="E9HWL4"/>
<dbReference type="Pfam" id="PF07677">
    <property type="entry name" value="A2M_recep"/>
    <property type="match status" value="1"/>
</dbReference>
<dbReference type="InterPro" id="IPR036595">
    <property type="entry name" value="A-macroglobulin_rcpt-bd_sf"/>
</dbReference>
<dbReference type="EMBL" id="GL732939">
    <property type="protein sequence ID" value="EFX63866.1"/>
    <property type="molecule type" value="Genomic_DNA"/>
</dbReference>
<dbReference type="AlphaFoldDB" id="E9HWL4"/>
<sequence>SAVGSGFSIIQVSTSYNLNVTGEWPLFTLDPQLFKNANQNRMQLTICSRYQLNPVFVGEESNMAVMEISLPSGYVMDEDSLPSLRAIKDVKKVETKEGGTGISLYFDKMTRNTVCPTVQAYRVFKVAEQRKVPVVMYDYYDSCKSQIDDN</sequence>
<dbReference type="eggNOG" id="KOG1366">
    <property type="taxonomic scope" value="Eukaryota"/>
</dbReference>
<dbReference type="InterPro" id="IPR050473">
    <property type="entry name" value="A2M/Complement_sys"/>
</dbReference>
<keyword evidence="2" id="KW-0882">Thioester bond</keyword>
<feature type="non-terminal residue" evidence="4">
    <location>
        <position position="150"/>
    </location>
</feature>
<name>E9HWL4_DAPPU</name>
<evidence type="ECO:0000313" key="5">
    <source>
        <dbReference type="Proteomes" id="UP000000305"/>
    </source>
</evidence>
<protein>
    <recommendedName>
        <fullName evidence="3">Alpha-macroglobulin receptor-binding domain-containing protein</fullName>
    </recommendedName>
</protein>
<dbReference type="Gene3D" id="2.60.40.690">
    <property type="entry name" value="Alpha-macroglobulin, receptor-binding domain"/>
    <property type="match status" value="1"/>
</dbReference>
<reference evidence="4 5" key="1">
    <citation type="journal article" date="2011" name="Science">
        <title>The ecoresponsive genome of Daphnia pulex.</title>
        <authorList>
            <person name="Colbourne J.K."/>
            <person name="Pfrender M.E."/>
            <person name="Gilbert D."/>
            <person name="Thomas W.K."/>
            <person name="Tucker A."/>
            <person name="Oakley T.H."/>
            <person name="Tokishita S."/>
            <person name="Aerts A."/>
            <person name="Arnold G.J."/>
            <person name="Basu M.K."/>
            <person name="Bauer D.J."/>
            <person name="Caceres C.E."/>
            <person name="Carmel L."/>
            <person name="Casola C."/>
            <person name="Choi J.H."/>
            <person name="Detter J.C."/>
            <person name="Dong Q."/>
            <person name="Dusheyko S."/>
            <person name="Eads B.D."/>
            <person name="Frohlich T."/>
            <person name="Geiler-Samerotte K.A."/>
            <person name="Gerlach D."/>
            <person name="Hatcher P."/>
            <person name="Jogdeo S."/>
            <person name="Krijgsveld J."/>
            <person name="Kriventseva E.V."/>
            <person name="Kultz D."/>
            <person name="Laforsch C."/>
            <person name="Lindquist E."/>
            <person name="Lopez J."/>
            <person name="Manak J.R."/>
            <person name="Muller J."/>
            <person name="Pangilinan J."/>
            <person name="Patwardhan R.P."/>
            <person name="Pitluck S."/>
            <person name="Pritham E.J."/>
            <person name="Rechtsteiner A."/>
            <person name="Rho M."/>
            <person name="Rogozin I.B."/>
            <person name="Sakarya O."/>
            <person name="Salamov A."/>
            <person name="Schaack S."/>
            <person name="Shapiro H."/>
            <person name="Shiga Y."/>
            <person name="Skalitzky C."/>
            <person name="Smith Z."/>
            <person name="Souvorov A."/>
            <person name="Sung W."/>
            <person name="Tang Z."/>
            <person name="Tsuchiya D."/>
            <person name="Tu H."/>
            <person name="Vos H."/>
            <person name="Wang M."/>
            <person name="Wolf Y.I."/>
            <person name="Yamagata H."/>
            <person name="Yamada T."/>
            <person name="Ye Y."/>
            <person name="Shaw J.R."/>
            <person name="Andrews J."/>
            <person name="Crease T.J."/>
            <person name="Tang H."/>
            <person name="Lucas S.M."/>
            <person name="Robertson H.M."/>
            <person name="Bork P."/>
            <person name="Koonin E.V."/>
            <person name="Zdobnov E.M."/>
            <person name="Grigoriev I.V."/>
            <person name="Lynch M."/>
            <person name="Boore J.L."/>
        </authorList>
    </citation>
    <scope>NUCLEOTIDE SEQUENCE [LARGE SCALE GENOMIC DNA]</scope>
</reference>
<keyword evidence="1" id="KW-0732">Signal</keyword>
<organism evidence="4 5">
    <name type="scientific">Daphnia pulex</name>
    <name type="common">Water flea</name>
    <dbReference type="NCBI Taxonomy" id="6669"/>
    <lineage>
        <taxon>Eukaryota</taxon>
        <taxon>Metazoa</taxon>
        <taxon>Ecdysozoa</taxon>
        <taxon>Arthropoda</taxon>
        <taxon>Crustacea</taxon>
        <taxon>Branchiopoda</taxon>
        <taxon>Diplostraca</taxon>
        <taxon>Cladocera</taxon>
        <taxon>Anomopoda</taxon>
        <taxon>Daphniidae</taxon>
        <taxon>Daphnia</taxon>
    </lineage>
</organism>
<dbReference type="PANTHER" id="PTHR11412:SF136">
    <property type="entry name" value="CD109 ANTIGEN"/>
    <property type="match status" value="1"/>
</dbReference>
<keyword evidence="5" id="KW-1185">Reference proteome</keyword>
<dbReference type="SMART" id="SM01361">
    <property type="entry name" value="A2M_recep"/>
    <property type="match status" value="1"/>
</dbReference>
<dbReference type="OMA" id="EDYNTEQ"/>
<accession>E9HWL4</accession>
<feature type="domain" description="Alpha-macroglobulin receptor-binding" evidence="3">
    <location>
        <begin position="61"/>
        <end position="147"/>
    </location>
</feature>
<proteinExistence type="predicted"/>
<evidence type="ECO:0000313" key="4">
    <source>
        <dbReference type="EMBL" id="EFX63866.1"/>
    </source>
</evidence>
<dbReference type="InterPro" id="IPR009048">
    <property type="entry name" value="A-macroglobulin_rcpt-bd"/>
</dbReference>
<dbReference type="HOGENOM" id="CLU_1745107_0_0_1"/>
<dbReference type="Proteomes" id="UP000000305">
    <property type="component" value="Unassembled WGS sequence"/>
</dbReference>
<dbReference type="PANTHER" id="PTHR11412">
    <property type="entry name" value="MACROGLOBULIN / COMPLEMENT"/>
    <property type="match status" value="1"/>
</dbReference>
<dbReference type="InParanoid" id="E9HWL4"/>
<dbReference type="STRING" id="6669.E9HWL4"/>
<evidence type="ECO:0000256" key="1">
    <source>
        <dbReference type="ARBA" id="ARBA00022729"/>
    </source>
</evidence>
<dbReference type="KEGG" id="dpx:DAPPUDRAFT_66641"/>
<dbReference type="OrthoDB" id="9998011at2759"/>
<evidence type="ECO:0000256" key="2">
    <source>
        <dbReference type="ARBA" id="ARBA00022966"/>
    </source>
</evidence>
<evidence type="ECO:0000259" key="3">
    <source>
        <dbReference type="SMART" id="SM01361"/>
    </source>
</evidence>
<gene>
    <name evidence="4" type="ORF">DAPPUDRAFT_66641</name>
</gene>
<dbReference type="GO" id="GO:0005576">
    <property type="term" value="C:extracellular region"/>
    <property type="evidence" value="ECO:0007669"/>
    <property type="project" value="InterPro"/>
</dbReference>